<protein>
    <recommendedName>
        <fullName evidence="6">Large ribosomal subunit protein uL29m</fullName>
    </recommendedName>
    <alternativeName>
        <fullName evidence="7">54S ribosomal protein L4, mitochondrial</fullName>
    </alternativeName>
</protein>
<dbReference type="Proteomes" id="UP000809789">
    <property type="component" value="Unassembled WGS sequence"/>
</dbReference>
<dbReference type="GO" id="GO:0005762">
    <property type="term" value="C:mitochondrial large ribosomal subunit"/>
    <property type="evidence" value="ECO:0007669"/>
    <property type="project" value="TreeGrafter"/>
</dbReference>
<comment type="caution">
    <text evidence="9">The sequence shown here is derived from an EMBL/GenBank/DDBJ whole genome shotgun (WGS) entry which is preliminary data.</text>
</comment>
<keyword evidence="5" id="KW-0687">Ribonucleoprotein</keyword>
<evidence type="ECO:0000256" key="1">
    <source>
        <dbReference type="ARBA" id="ARBA00004173"/>
    </source>
</evidence>
<dbReference type="GO" id="GO:0003735">
    <property type="term" value="F:structural constituent of ribosome"/>
    <property type="evidence" value="ECO:0007669"/>
    <property type="project" value="InterPro"/>
</dbReference>
<gene>
    <name evidence="9" type="ORF">KVT40_004413</name>
</gene>
<proteinExistence type="inferred from homology"/>
<reference evidence="9" key="1">
    <citation type="submission" date="2021-07" db="EMBL/GenBank/DDBJ databases">
        <title>Elsinoe batatas strain:CRI-CJ2 Genome sequencing and assembly.</title>
        <authorList>
            <person name="Huang L."/>
        </authorList>
    </citation>
    <scope>NUCLEOTIDE SEQUENCE</scope>
    <source>
        <strain evidence="9">CRI-CJ2</strain>
    </source>
</reference>
<feature type="region of interest" description="Disordered" evidence="8">
    <location>
        <begin position="237"/>
        <end position="307"/>
    </location>
</feature>
<dbReference type="InterPro" id="IPR010729">
    <property type="entry name" value="Ribosomal_uL29_mit"/>
</dbReference>
<evidence type="ECO:0000256" key="8">
    <source>
        <dbReference type="SAM" id="MobiDB-lite"/>
    </source>
</evidence>
<evidence type="ECO:0000256" key="2">
    <source>
        <dbReference type="ARBA" id="ARBA00009254"/>
    </source>
</evidence>
<keyword evidence="3" id="KW-0689">Ribosomal protein</keyword>
<evidence type="ECO:0000256" key="4">
    <source>
        <dbReference type="ARBA" id="ARBA00023128"/>
    </source>
</evidence>
<evidence type="ECO:0000256" key="6">
    <source>
        <dbReference type="ARBA" id="ARBA00035289"/>
    </source>
</evidence>
<dbReference type="PANTHER" id="PTHR21183:SF18">
    <property type="entry name" value="LARGE RIBOSOMAL SUBUNIT PROTEIN UL29M"/>
    <property type="match status" value="1"/>
</dbReference>
<evidence type="ECO:0000256" key="5">
    <source>
        <dbReference type="ARBA" id="ARBA00023274"/>
    </source>
</evidence>
<dbReference type="OrthoDB" id="270763at2759"/>
<feature type="compositionally biased region" description="Basic and acidic residues" evidence="8">
    <location>
        <begin position="286"/>
        <end position="307"/>
    </location>
</feature>
<dbReference type="EMBL" id="JAESVG020000004">
    <property type="protein sequence ID" value="KAG8628540.1"/>
    <property type="molecule type" value="Genomic_DNA"/>
</dbReference>
<evidence type="ECO:0000313" key="10">
    <source>
        <dbReference type="Proteomes" id="UP000809789"/>
    </source>
</evidence>
<dbReference type="AlphaFoldDB" id="A0A8K0L6T2"/>
<comment type="subcellular location">
    <subcellularLocation>
        <location evidence="1">Mitochondrion</location>
    </subcellularLocation>
</comment>
<organism evidence="9 10">
    <name type="scientific">Elsinoe batatas</name>
    <dbReference type="NCBI Taxonomy" id="2601811"/>
    <lineage>
        <taxon>Eukaryota</taxon>
        <taxon>Fungi</taxon>
        <taxon>Dikarya</taxon>
        <taxon>Ascomycota</taxon>
        <taxon>Pezizomycotina</taxon>
        <taxon>Dothideomycetes</taxon>
        <taxon>Dothideomycetidae</taxon>
        <taxon>Myriangiales</taxon>
        <taxon>Elsinoaceae</taxon>
        <taxon>Elsinoe</taxon>
    </lineage>
</organism>
<dbReference type="InterPro" id="IPR038340">
    <property type="entry name" value="MRP-L47_sf"/>
</dbReference>
<name>A0A8K0L6T2_9PEZI</name>
<dbReference type="GO" id="GO:0032543">
    <property type="term" value="P:mitochondrial translation"/>
    <property type="evidence" value="ECO:0007669"/>
    <property type="project" value="TreeGrafter"/>
</dbReference>
<feature type="region of interest" description="Disordered" evidence="8">
    <location>
        <begin position="38"/>
        <end position="59"/>
    </location>
</feature>
<accession>A0A8K0L6T2</accession>
<keyword evidence="4" id="KW-0496">Mitochondrion</keyword>
<evidence type="ECO:0000256" key="3">
    <source>
        <dbReference type="ARBA" id="ARBA00022980"/>
    </source>
</evidence>
<evidence type="ECO:0000313" key="9">
    <source>
        <dbReference type="EMBL" id="KAG8628540.1"/>
    </source>
</evidence>
<evidence type="ECO:0000256" key="7">
    <source>
        <dbReference type="ARBA" id="ARBA00035399"/>
    </source>
</evidence>
<dbReference type="PANTHER" id="PTHR21183">
    <property type="entry name" value="RIBOSOMAL PROTEIN L47, MITOCHONDRIAL-RELATED"/>
    <property type="match status" value="1"/>
</dbReference>
<keyword evidence="10" id="KW-1185">Reference proteome</keyword>
<comment type="similarity">
    <text evidence="2">Belongs to the universal ribosomal protein uL29 family.</text>
</comment>
<dbReference type="Pfam" id="PF06984">
    <property type="entry name" value="MRP-L47"/>
    <property type="match status" value="1"/>
</dbReference>
<dbReference type="Gene3D" id="6.10.330.20">
    <property type="match status" value="1"/>
</dbReference>
<sequence length="307" mass="34902">MATSSRSLLLGGQSWTRAQSLPPPFLLPSLYHSQARSFSSSPVTQKRESNKKRGLSALRRTGLRKDQTLSVKLENLPRPVLDPEKRSKIAVDPDHGLYKFFRSSEVSMTTPEELSKYGRAWTVEELRKKGWEDLHRLWWACVQERNLIATEEEERRRTEAGYGELEASDRDDAVQKTMRAIKHTLTERWYTWQNAREIAKQNSEIRLEPGAEKVYLTDRELSELQNQEYAYEDEAWTESSESLLEENAVPVGQIGDSRTVEQASSLRADEAQVGNAPAASAPEQTLGERADTAQSEQGEKKSTFSQL</sequence>